<evidence type="ECO:0000256" key="1">
    <source>
        <dbReference type="SAM" id="Phobius"/>
    </source>
</evidence>
<keyword evidence="1" id="KW-1133">Transmembrane helix</keyword>
<dbReference type="EMBL" id="MPIN01000001">
    <property type="protein sequence ID" value="OJH42567.1"/>
    <property type="molecule type" value="Genomic_DNA"/>
</dbReference>
<proteinExistence type="predicted"/>
<protein>
    <submittedName>
        <fullName evidence="2">Uncharacterized protein</fullName>
    </submittedName>
</protein>
<dbReference type="Proteomes" id="UP000182229">
    <property type="component" value="Unassembled WGS sequence"/>
</dbReference>
<name>A0A1L9BJZ3_9BACT</name>
<keyword evidence="1" id="KW-0472">Membrane</keyword>
<keyword evidence="3" id="KW-1185">Reference proteome</keyword>
<sequence>MNGRVWGAVAVGVLLALPLVGLLWMSVSPQRAGTWRRLPMISPDERLARPSFLEACASSAECDPPLACFSDRRYDRQTCNGSDCLIDADCALGSVCRWNPVGDGTKTAIASCTFVGVREEGESCLRLPRRDEGACERGLVCADWCARRCGLWPFNSCPEGYFCAEDDPNGPVCLPTCEGRECPEGEQCVRETTPGVSVCARVHGPNCQREPCAEGLTCKVDTSPVRPGEAWMECVAPCTGEGSFASPCPGFSACLFGTCHDICSLGEEDPCAPDYICVPMHGDSGVCAWAPSLPGPVDAPRGK</sequence>
<organism evidence="2 3">
    <name type="scientific">Cystobacter ferrugineus</name>
    <dbReference type="NCBI Taxonomy" id="83449"/>
    <lineage>
        <taxon>Bacteria</taxon>
        <taxon>Pseudomonadati</taxon>
        <taxon>Myxococcota</taxon>
        <taxon>Myxococcia</taxon>
        <taxon>Myxococcales</taxon>
        <taxon>Cystobacterineae</taxon>
        <taxon>Archangiaceae</taxon>
        <taxon>Cystobacter</taxon>
    </lineage>
</organism>
<comment type="caution">
    <text evidence="2">The sequence shown here is derived from an EMBL/GenBank/DDBJ whole genome shotgun (WGS) entry which is preliminary data.</text>
</comment>
<accession>A0A1L9BJZ3</accession>
<gene>
    <name evidence="2" type="ORF">BON30_05095</name>
</gene>
<reference evidence="3" key="1">
    <citation type="submission" date="2016-11" db="EMBL/GenBank/DDBJ databases">
        <authorList>
            <person name="Shukria A."/>
            <person name="Stevens D.C."/>
        </authorList>
    </citation>
    <scope>NUCLEOTIDE SEQUENCE [LARGE SCALE GENOMIC DNA]</scope>
    <source>
        <strain evidence="3">Cbfe23</strain>
    </source>
</reference>
<dbReference type="STRING" id="83449.BON30_05095"/>
<feature type="transmembrane region" description="Helical" evidence="1">
    <location>
        <begin position="6"/>
        <end position="27"/>
    </location>
</feature>
<keyword evidence="1" id="KW-0812">Transmembrane</keyword>
<evidence type="ECO:0000313" key="2">
    <source>
        <dbReference type="EMBL" id="OJH42567.1"/>
    </source>
</evidence>
<evidence type="ECO:0000313" key="3">
    <source>
        <dbReference type="Proteomes" id="UP000182229"/>
    </source>
</evidence>
<reference evidence="2 3" key="2">
    <citation type="submission" date="2016-12" db="EMBL/GenBank/DDBJ databases">
        <title>Draft Genome Sequence of Cystobacter ferrugineus Strain Cbfe23.</title>
        <authorList>
            <person name="Akbar S."/>
            <person name="Dowd S.E."/>
            <person name="Stevens D.C."/>
        </authorList>
    </citation>
    <scope>NUCLEOTIDE SEQUENCE [LARGE SCALE GENOMIC DNA]</scope>
    <source>
        <strain evidence="2 3">Cbfe23</strain>
    </source>
</reference>
<dbReference type="AlphaFoldDB" id="A0A1L9BJZ3"/>